<evidence type="ECO:0000313" key="1">
    <source>
        <dbReference type="EMBL" id="CAE0658597.1"/>
    </source>
</evidence>
<accession>A0A7S3YQD4</accession>
<dbReference type="EMBL" id="HBIV01013844">
    <property type="protein sequence ID" value="CAE0658597.1"/>
    <property type="molecule type" value="Transcribed_RNA"/>
</dbReference>
<sequence>MGQFFFKEKGAKIPVGVGPVRVKKGDRLGFIRAFKRKPQDVASWPNGLHCMTCPITNKTASDKTKEFNWGYMALNQIVSKTTQGKQLAVRVMPVLIHPQAYEMMYKHVPGAKTCLSPPSSSSSNSNSTSRGYAETWDASRSFRQLVTDDFVENYSKRVRHTPLLTHSVIHGERVWDVM</sequence>
<gene>
    <name evidence="1" type="ORF">LGLO00237_LOCUS10169</name>
</gene>
<protein>
    <submittedName>
        <fullName evidence="1">Uncharacterized protein</fullName>
    </submittedName>
</protein>
<proteinExistence type="predicted"/>
<organism evidence="1">
    <name type="scientific">Lotharella globosa</name>
    <dbReference type="NCBI Taxonomy" id="91324"/>
    <lineage>
        <taxon>Eukaryota</taxon>
        <taxon>Sar</taxon>
        <taxon>Rhizaria</taxon>
        <taxon>Cercozoa</taxon>
        <taxon>Chlorarachniophyceae</taxon>
        <taxon>Lotharella</taxon>
    </lineage>
</organism>
<dbReference type="AlphaFoldDB" id="A0A7S3YQD4"/>
<reference evidence="1" key="1">
    <citation type="submission" date="2021-01" db="EMBL/GenBank/DDBJ databases">
        <authorList>
            <person name="Corre E."/>
            <person name="Pelletier E."/>
            <person name="Niang G."/>
            <person name="Scheremetjew M."/>
            <person name="Finn R."/>
            <person name="Kale V."/>
            <person name="Holt S."/>
            <person name="Cochrane G."/>
            <person name="Meng A."/>
            <person name="Brown T."/>
            <person name="Cohen L."/>
        </authorList>
    </citation>
    <scope>NUCLEOTIDE SEQUENCE</scope>
    <source>
        <strain evidence="1">CCCM811</strain>
    </source>
</reference>
<name>A0A7S3YQD4_9EUKA</name>